<dbReference type="Pfam" id="PF00535">
    <property type="entry name" value="Glycos_transf_2"/>
    <property type="match status" value="1"/>
</dbReference>
<protein>
    <submittedName>
        <fullName evidence="2">Glycosyltransferase family 2 protein</fullName>
    </submittedName>
</protein>
<feature type="domain" description="Glycosyltransferase 2-like" evidence="1">
    <location>
        <begin position="3"/>
        <end position="86"/>
    </location>
</feature>
<evidence type="ECO:0000313" key="2">
    <source>
        <dbReference type="EMBL" id="TFB88265.1"/>
    </source>
</evidence>
<name>A0ABY2IF07_9MICO</name>
<dbReference type="RefSeq" id="WP_134533574.1">
    <property type="nucleotide sequence ID" value="NZ_SOFG01000009.1"/>
</dbReference>
<organism evidence="2 3">
    <name type="scientific">Cryobacterium algoricola</name>
    <dbReference type="NCBI Taxonomy" id="1259183"/>
    <lineage>
        <taxon>Bacteria</taxon>
        <taxon>Bacillati</taxon>
        <taxon>Actinomycetota</taxon>
        <taxon>Actinomycetes</taxon>
        <taxon>Micrococcales</taxon>
        <taxon>Microbacteriaceae</taxon>
        <taxon>Cryobacterium</taxon>
    </lineage>
</organism>
<proteinExistence type="predicted"/>
<dbReference type="EMBL" id="SOFG01000009">
    <property type="protein sequence ID" value="TFB88265.1"/>
    <property type="molecule type" value="Genomic_DNA"/>
</dbReference>
<dbReference type="InterPro" id="IPR001173">
    <property type="entry name" value="Glyco_trans_2-like"/>
</dbReference>
<gene>
    <name evidence="2" type="ORF">E3O44_06240</name>
</gene>
<dbReference type="Proteomes" id="UP000297608">
    <property type="component" value="Unassembled WGS sequence"/>
</dbReference>
<evidence type="ECO:0000259" key="1">
    <source>
        <dbReference type="Pfam" id="PF00535"/>
    </source>
</evidence>
<comment type="caution">
    <text evidence="2">The sequence shown here is derived from an EMBL/GenBank/DDBJ whole genome shotgun (WGS) entry which is preliminary data.</text>
</comment>
<dbReference type="Gene3D" id="3.90.550.10">
    <property type="entry name" value="Spore Coat Polysaccharide Biosynthesis Protein SpsA, Chain A"/>
    <property type="match status" value="1"/>
</dbReference>
<dbReference type="SUPFAM" id="SSF53448">
    <property type="entry name" value="Nucleotide-diphospho-sugar transferases"/>
    <property type="match status" value="1"/>
</dbReference>
<evidence type="ECO:0000313" key="3">
    <source>
        <dbReference type="Proteomes" id="UP000297608"/>
    </source>
</evidence>
<dbReference type="CDD" id="cd00761">
    <property type="entry name" value="Glyco_tranf_GTA_type"/>
    <property type="match status" value="1"/>
</dbReference>
<accession>A0ABY2IF07</accession>
<dbReference type="InterPro" id="IPR029044">
    <property type="entry name" value="Nucleotide-diphossugar_trans"/>
</dbReference>
<sequence>MLDEYTDKTDTVAQSWHQFSRIHTTHANVGAARRTGVRHLLLTDDQVTPSTCIATTDADSVVPRNWITAHLTFAHNYFDLVLGTVHPDDVLSPPTHDH</sequence>
<keyword evidence="3" id="KW-1185">Reference proteome</keyword>
<reference evidence="2 3" key="1">
    <citation type="submission" date="2019-03" db="EMBL/GenBank/DDBJ databases">
        <title>Genomics of glacier-inhabiting Cryobacterium strains.</title>
        <authorList>
            <person name="Liu Q."/>
            <person name="Xin Y.-H."/>
        </authorList>
    </citation>
    <scope>NUCLEOTIDE SEQUENCE [LARGE SCALE GENOMIC DNA]</scope>
    <source>
        <strain evidence="2 3">MDB2-B</strain>
    </source>
</reference>